<dbReference type="PROSITE" id="PS50885">
    <property type="entry name" value="HAMP"/>
    <property type="match status" value="1"/>
</dbReference>
<dbReference type="InterPro" id="IPR052155">
    <property type="entry name" value="Biofilm_reg_signaling"/>
</dbReference>
<evidence type="ECO:0000259" key="4">
    <source>
        <dbReference type="PROSITE" id="PS50887"/>
    </source>
</evidence>
<dbReference type="SMART" id="SM00267">
    <property type="entry name" value="GGDEF"/>
    <property type="match status" value="1"/>
</dbReference>
<dbReference type="SMART" id="SM00052">
    <property type="entry name" value="EAL"/>
    <property type="match status" value="1"/>
</dbReference>
<feature type="domain" description="EAL" evidence="2">
    <location>
        <begin position="548"/>
        <end position="797"/>
    </location>
</feature>
<dbReference type="Gene3D" id="3.20.20.450">
    <property type="entry name" value="EAL domain"/>
    <property type="match status" value="1"/>
</dbReference>
<dbReference type="RefSeq" id="WP_078709747.1">
    <property type="nucleotide sequence ID" value="NZ_FUXL01000015.1"/>
</dbReference>
<dbReference type="AlphaFoldDB" id="A0A1T4SWG7"/>
<dbReference type="InterPro" id="IPR035965">
    <property type="entry name" value="PAS-like_dom_sf"/>
</dbReference>
<proteinExistence type="predicted"/>
<dbReference type="PROSITE" id="PS50883">
    <property type="entry name" value="EAL"/>
    <property type="match status" value="1"/>
</dbReference>
<name>A0A1T4SWG7_9HYPH</name>
<dbReference type="GO" id="GO:0007165">
    <property type="term" value="P:signal transduction"/>
    <property type="evidence" value="ECO:0007669"/>
    <property type="project" value="InterPro"/>
</dbReference>
<dbReference type="CDD" id="cd01949">
    <property type="entry name" value="GGDEF"/>
    <property type="match status" value="1"/>
</dbReference>
<dbReference type="SUPFAM" id="SSF141868">
    <property type="entry name" value="EAL domain-like"/>
    <property type="match status" value="1"/>
</dbReference>
<evidence type="ECO:0000259" key="1">
    <source>
        <dbReference type="PROSITE" id="PS50113"/>
    </source>
</evidence>
<feature type="domain" description="PAC" evidence="1">
    <location>
        <begin position="313"/>
        <end position="370"/>
    </location>
</feature>
<dbReference type="SUPFAM" id="SSF158472">
    <property type="entry name" value="HAMP domain-like"/>
    <property type="match status" value="1"/>
</dbReference>
<dbReference type="Pfam" id="PF00672">
    <property type="entry name" value="HAMP"/>
    <property type="match status" value="1"/>
</dbReference>
<dbReference type="Proteomes" id="UP000190135">
    <property type="component" value="Unassembled WGS sequence"/>
</dbReference>
<dbReference type="SMART" id="SM00304">
    <property type="entry name" value="HAMP"/>
    <property type="match status" value="1"/>
</dbReference>
<evidence type="ECO:0000259" key="3">
    <source>
        <dbReference type="PROSITE" id="PS50885"/>
    </source>
</evidence>
<dbReference type="Pfam" id="PF00990">
    <property type="entry name" value="GGDEF"/>
    <property type="match status" value="1"/>
</dbReference>
<dbReference type="InterPro" id="IPR043128">
    <property type="entry name" value="Rev_trsase/Diguanyl_cyclase"/>
</dbReference>
<dbReference type="PANTHER" id="PTHR44757:SF2">
    <property type="entry name" value="BIOFILM ARCHITECTURE MAINTENANCE PROTEIN MBAA"/>
    <property type="match status" value="1"/>
</dbReference>
<dbReference type="OrthoDB" id="9814202at2"/>
<evidence type="ECO:0000313" key="6">
    <source>
        <dbReference type="Proteomes" id="UP000190135"/>
    </source>
</evidence>
<dbReference type="InterPro" id="IPR035919">
    <property type="entry name" value="EAL_sf"/>
</dbReference>
<dbReference type="PROSITE" id="PS50887">
    <property type="entry name" value="GGDEF"/>
    <property type="match status" value="1"/>
</dbReference>
<dbReference type="GO" id="GO:0016020">
    <property type="term" value="C:membrane"/>
    <property type="evidence" value="ECO:0007669"/>
    <property type="project" value="InterPro"/>
</dbReference>
<dbReference type="Pfam" id="PF12860">
    <property type="entry name" value="PAS_7"/>
    <property type="match status" value="2"/>
</dbReference>
<dbReference type="NCBIfam" id="TIGR00254">
    <property type="entry name" value="GGDEF"/>
    <property type="match status" value="1"/>
</dbReference>
<dbReference type="InterPro" id="IPR000160">
    <property type="entry name" value="GGDEF_dom"/>
</dbReference>
<keyword evidence="6" id="KW-1185">Reference proteome</keyword>
<dbReference type="SUPFAM" id="SSF55073">
    <property type="entry name" value="Nucleotide cyclase"/>
    <property type="match status" value="1"/>
</dbReference>
<dbReference type="InterPro" id="IPR001633">
    <property type="entry name" value="EAL_dom"/>
</dbReference>
<feature type="domain" description="HAMP" evidence="3">
    <location>
        <begin position="192"/>
        <end position="244"/>
    </location>
</feature>
<dbReference type="STRING" id="1365950.SAMN05428963_11521"/>
<dbReference type="PANTHER" id="PTHR44757">
    <property type="entry name" value="DIGUANYLATE CYCLASE DGCP"/>
    <property type="match status" value="1"/>
</dbReference>
<dbReference type="InterPro" id="IPR000700">
    <property type="entry name" value="PAS-assoc_C"/>
</dbReference>
<accession>A0A1T4SWG7</accession>
<dbReference type="InterPro" id="IPR029787">
    <property type="entry name" value="Nucleotide_cyclase"/>
</dbReference>
<dbReference type="Gene3D" id="3.30.70.270">
    <property type="match status" value="1"/>
</dbReference>
<evidence type="ECO:0000259" key="2">
    <source>
        <dbReference type="PROSITE" id="PS50883"/>
    </source>
</evidence>
<organism evidence="5 6">
    <name type="scientific">Consotaella salsifontis</name>
    <dbReference type="NCBI Taxonomy" id="1365950"/>
    <lineage>
        <taxon>Bacteria</taxon>
        <taxon>Pseudomonadati</taxon>
        <taxon>Pseudomonadota</taxon>
        <taxon>Alphaproteobacteria</taxon>
        <taxon>Hyphomicrobiales</taxon>
        <taxon>Aurantimonadaceae</taxon>
        <taxon>Consotaella</taxon>
    </lineage>
</organism>
<dbReference type="CDD" id="cd06225">
    <property type="entry name" value="HAMP"/>
    <property type="match status" value="1"/>
</dbReference>
<sequence length="816" mass="90109">MSIRLKLMISGLALTLVAVALGGFAHVLNGRIASSAFLTYDETINAVRELNEAQTLLRQVVSSRTQAKRENVPVDRQAALIQLTSEFGEISQHLRLAAANATSTAAAEQTRRIDEWLNRLLKGRAALGSPELYQELSAIDQEMTGALTTLTAGGAQMRKRVEEETSSLTSRVQIGIAIAVLIGLGITVALLRSIVPPLRSAVDLASAIASGNLQTNVEHHGSGETGELLRTLDTMQKKIAADFGRIETFLAEQETNYSCQLSIQNARFDAALNNMTQGLCMFDTAGRLVIVNRRFAQMFGMPQLGVPLAQVGFTADLRLLLEPNGKQVFSHELTDGRIIEVSRQEMESGGWVATLEDITERRQAENRLAHMARHDVLTGLPNRLLYREYLEQVLGTIEDRQKIAVLSFDLDRFKAVNDTMGHPAGDELLLQVTQRIKSCIRRTDMLARIGGDEFAVIQRARRQPDVARQLAERLIAAFEDPFVIDRHEVSIGLSIGICGARGITHPDPSRAADLLSKNCDVALYQAKREGGNTSRFFEAELDEKVQERRRMELDLRNALHRGEFELFYQPFIDTSAGAIAGFEALLRWRHPQRGFVSPAEFVPIAEEVGLIDSIGAWVLETAATHAAGWPSDLKVAVNLSPLQFRKRTLVDDVAAALERAGLPPERLELEVTESLFLMDTPAVRSALEGFRALGIQISMDDFGTGYSSLSYLRRFPMDKIKIDQSFVRDLEDPGNLAIVRAVMGLSHALNMTVLAEGVETAEQLEMLRQEGCTAVQGYYFSPPRPVSELPTVLFEIAARLEETNAARGEMEARERA</sequence>
<dbReference type="Gene3D" id="3.30.450.20">
    <property type="entry name" value="PAS domain"/>
    <property type="match status" value="1"/>
</dbReference>
<gene>
    <name evidence="5" type="ORF">SAMN05428963_11521</name>
</gene>
<protein>
    <submittedName>
        <fullName evidence="5">Diguanylate cyclase (GGDEF) domain-containing protein</fullName>
    </submittedName>
</protein>
<dbReference type="SUPFAM" id="SSF55785">
    <property type="entry name" value="PYP-like sensor domain (PAS domain)"/>
    <property type="match status" value="1"/>
</dbReference>
<dbReference type="FunFam" id="3.20.20.450:FF:000001">
    <property type="entry name" value="Cyclic di-GMP phosphodiesterase yahA"/>
    <property type="match status" value="1"/>
</dbReference>
<feature type="domain" description="GGDEF" evidence="4">
    <location>
        <begin position="401"/>
        <end position="539"/>
    </location>
</feature>
<dbReference type="InterPro" id="IPR003660">
    <property type="entry name" value="HAMP_dom"/>
</dbReference>
<dbReference type="PROSITE" id="PS50113">
    <property type="entry name" value="PAC"/>
    <property type="match status" value="1"/>
</dbReference>
<dbReference type="EMBL" id="FUXL01000015">
    <property type="protein sequence ID" value="SKA32604.1"/>
    <property type="molecule type" value="Genomic_DNA"/>
</dbReference>
<dbReference type="Gene3D" id="6.10.340.10">
    <property type="match status" value="1"/>
</dbReference>
<evidence type="ECO:0000313" key="5">
    <source>
        <dbReference type="EMBL" id="SKA32604.1"/>
    </source>
</evidence>
<dbReference type="Pfam" id="PF00563">
    <property type="entry name" value="EAL"/>
    <property type="match status" value="1"/>
</dbReference>
<reference evidence="6" key="1">
    <citation type="submission" date="2017-02" db="EMBL/GenBank/DDBJ databases">
        <authorList>
            <person name="Varghese N."/>
            <person name="Submissions S."/>
        </authorList>
    </citation>
    <scope>NUCLEOTIDE SEQUENCE [LARGE SCALE GENOMIC DNA]</scope>
    <source>
        <strain evidence="6">USBA 369</strain>
    </source>
</reference>
<dbReference type="CDD" id="cd01948">
    <property type="entry name" value="EAL"/>
    <property type="match status" value="1"/>
</dbReference>